<sequence length="207" mass="23159">MKAQKFVLVDSLKSNQTINVLENEKKTVFILLTSGESQDGHVQIDMKGKNSSAQILGVVIGSGKQIINLHTFQDHMAGESQSDLLIKSVLFDCSKFNYEGLIRIEKDAQRSNAYQKNQNLLLSESSWANSQPKLEILANDVRCTHGATIGQINPEQMYYLKTRGLTDASAKKILVEGFIQDVVGRIEDEDIKKKIYGKIETVIRSKL</sequence>
<dbReference type="InterPro" id="IPR055346">
    <property type="entry name" value="Fe-S_cluster_assembly_SufBD"/>
</dbReference>
<reference evidence="2 3" key="1">
    <citation type="journal article" date="2016" name="Nat. Commun.">
        <title>Thousands of microbial genomes shed light on interconnected biogeochemical processes in an aquifer system.</title>
        <authorList>
            <person name="Anantharaman K."/>
            <person name="Brown C.T."/>
            <person name="Hug L.A."/>
            <person name="Sharon I."/>
            <person name="Castelle C.J."/>
            <person name="Probst A.J."/>
            <person name="Thomas B.C."/>
            <person name="Singh A."/>
            <person name="Wilkins M.J."/>
            <person name="Karaoz U."/>
            <person name="Brodie E.L."/>
            <person name="Williams K.H."/>
            <person name="Hubbard S.S."/>
            <person name="Banfield J.F."/>
        </authorList>
    </citation>
    <scope>NUCLEOTIDE SEQUENCE [LARGE SCALE GENOMIC DNA]</scope>
</reference>
<dbReference type="EMBL" id="MFJL01000005">
    <property type="protein sequence ID" value="OGG16934.1"/>
    <property type="molecule type" value="Genomic_DNA"/>
</dbReference>
<name>A0A1F5ZX64_9BACT</name>
<protein>
    <recommendedName>
        <fullName evidence="1">SUF system FeS cluster assembly SufBD core domain-containing protein</fullName>
    </recommendedName>
</protein>
<dbReference type="STRING" id="1798382.A3D77_06025"/>
<feature type="domain" description="SUF system FeS cluster assembly SufBD core" evidence="1">
    <location>
        <begin position="17"/>
        <end position="178"/>
    </location>
</feature>
<dbReference type="AlphaFoldDB" id="A0A1F5ZX64"/>
<dbReference type="Pfam" id="PF01458">
    <property type="entry name" value="SUFBD_core"/>
    <property type="match status" value="1"/>
</dbReference>
<accession>A0A1F5ZX64</accession>
<organism evidence="2 3">
    <name type="scientific">Candidatus Gottesmanbacteria bacterium RIFCSPHIGHO2_02_FULL_39_11</name>
    <dbReference type="NCBI Taxonomy" id="1798382"/>
    <lineage>
        <taxon>Bacteria</taxon>
        <taxon>Candidatus Gottesmaniibacteriota</taxon>
    </lineage>
</organism>
<proteinExistence type="predicted"/>
<evidence type="ECO:0000259" key="1">
    <source>
        <dbReference type="Pfam" id="PF01458"/>
    </source>
</evidence>
<dbReference type="SUPFAM" id="SSF101960">
    <property type="entry name" value="Stabilizer of iron transporter SufD"/>
    <property type="match status" value="1"/>
</dbReference>
<dbReference type="PANTHER" id="PTHR43575:SF1">
    <property type="entry name" value="PROTEIN ABCI7, CHLOROPLASTIC"/>
    <property type="match status" value="1"/>
</dbReference>
<comment type="caution">
    <text evidence="2">The sequence shown here is derived from an EMBL/GenBank/DDBJ whole genome shotgun (WGS) entry which is preliminary data.</text>
</comment>
<gene>
    <name evidence="2" type="ORF">A3D77_06025</name>
</gene>
<evidence type="ECO:0000313" key="2">
    <source>
        <dbReference type="EMBL" id="OGG16934.1"/>
    </source>
</evidence>
<dbReference type="Proteomes" id="UP000176923">
    <property type="component" value="Unassembled WGS sequence"/>
</dbReference>
<dbReference type="InterPro" id="IPR000825">
    <property type="entry name" value="SUF_FeS_clus_asmbl_SufBD_core"/>
</dbReference>
<dbReference type="InterPro" id="IPR037284">
    <property type="entry name" value="SUF_FeS_clus_asmbl_SufBD_sf"/>
</dbReference>
<dbReference type="GO" id="GO:0016226">
    <property type="term" value="P:iron-sulfur cluster assembly"/>
    <property type="evidence" value="ECO:0007669"/>
    <property type="project" value="InterPro"/>
</dbReference>
<evidence type="ECO:0000313" key="3">
    <source>
        <dbReference type="Proteomes" id="UP000176923"/>
    </source>
</evidence>
<dbReference type="PANTHER" id="PTHR43575">
    <property type="entry name" value="PROTEIN ABCI7, CHLOROPLASTIC"/>
    <property type="match status" value="1"/>
</dbReference>